<dbReference type="OrthoDB" id="204729at2759"/>
<evidence type="ECO:0000313" key="3">
    <source>
        <dbReference type="EMBL" id="GMI11560.1"/>
    </source>
</evidence>
<accession>A0A9W7FG76</accession>
<comment type="caution">
    <text evidence="3">The sequence shown here is derived from an EMBL/GenBank/DDBJ whole genome shotgun (WGS) entry which is preliminary data.</text>
</comment>
<keyword evidence="2" id="KW-0732">Signal</keyword>
<evidence type="ECO:0000313" key="4">
    <source>
        <dbReference type="Proteomes" id="UP001165122"/>
    </source>
</evidence>
<protein>
    <submittedName>
        <fullName evidence="3">Uncharacterized protein</fullName>
    </submittedName>
</protein>
<dbReference type="AlphaFoldDB" id="A0A9W7FG76"/>
<evidence type="ECO:0000256" key="1">
    <source>
        <dbReference type="SAM" id="MobiDB-lite"/>
    </source>
</evidence>
<feature type="compositionally biased region" description="Low complexity" evidence="1">
    <location>
        <begin position="44"/>
        <end position="55"/>
    </location>
</feature>
<sequence length="172" mass="18374">MKSFPFYVALSILVLKTNCFSLSTPSSRGSSRHVPKRLTTIDASSGPVDDSSTSSRRSFLTTSFLTTATITLAPTIASAKQADCMQDCVKNCRILAPNDTSGYCESSCKEYCEDPEREDGLSGSKSSDKGEYGILGGGFGQGTVTKGEDKPPSVKLPFLDFTTEKGKKLIGE</sequence>
<feature type="chain" id="PRO_5040787191" evidence="2">
    <location>
        <begin position="20"/>
        <end position="172"/>
    </location>
</feature>
<feature type="compositionally biased region" description="Basic and acidic residues" evidence="1">
    <location>
        <begin position="115"/>
        <end position="131"/>
    </location>
</feature>
<feature type="region of interest" description="Disordered" evidence="1">
    <location>
        <begin position="23"/>
        <end position="55"/>
    </location>
</feature>
<reference evidence="4" key="1">
    <citation type="journal article" date="2023" name="Commun. Biol.">
        <title>Genome analysis of Parmales, the sister group of diatoms, reveals the evolutionary specialization of diatoms from phago-mixotrophs to photoautotrophs.</title>
        <authorList>
            <person name="Ban H."/>
            <person name="Sato S."/>
            <person name="Yoshikawa S."/>
            <person name="Yamada K."/>
            <person name="Nakamura Y."/>
            <person name="Ichinomiya M."/>
            <person name="Sato N."/>
            <person name="Blanc-Mathieu R."/>
            <person name="Endo H."/>
            <person name="Kuwata A."/>
            <person name="Ogata H."/>
        </authorList>
    </citation>
    <scope>NUCLEOTIDE SEQUENCE [LARGE SCALE GENOMIC DNA]</scope>
    <source>
        <strain evidence="4">NIES 3700</strain>
    </source>
</reference>
<name>A0A9W7FG76_9STRA</name>
<keyword evidence="4" id="KW-1185">Reference proteome</keyword>
<feature type="region of interest" description="Disordered" evidence="1">
    <location>
        <begin position="115"/>
        <end position="157"/>
    </location>
</feature>
<evidence type="ECO:0000256" key="2">
    <source>
        <dbReference type="SAM" id="SignalP"/>
    </source>
</evidence>
<dbReference type="Proteomes" id="UP001165122">
    <property type="component" value="Unassembled WGS sequence"/>
</dbReference>
<organism evidence="3 4">
    <name type="scientific">Triparma laevis f. longispina</name>
    <dbReference type="NCBI Taxonomy" id="1714387"/>
    <lineage>
        <taxon>Eukaryota</taxon>
        <taxon>Sar</taxon>
        <taxon>Stramenopiles</taxon>
        <taxon>Ochrophyta</taxon>
        <taxon>Bolidophyceae</taxon>
        <taxon>Parmales</taxon>
        <taxon>Triparmaceae</taxon>
        <taxon>Triparma</taxon>
    </lineage>
</organism>
<gene>
    <name evidence="3" type="ORF">TrLO_g7495</name>
</gene>
<dbReference type="EMBL" id="BRXW01000164">
    <property type="protein sequence ID" value="GMI11560.1"/>
    <property type="molecule type" value="Genomic_DNA"/>
</dbReference>
<proteinExistence type="predicted"/>
<feature type="signal peptide" evidence="2">
    <location>
        <begin position="1"/>
        <end position="19"/>
    </location>
</feature>